<reference evidence="1" key="1">
    <citation type="journal article" date="2021" name="New Phytol.">
        <title>Evolutionary innovations through gain and loss of genes in the ectomycorrhizal Boletales.</title>
        <authorList>
            <person name="Wu G."/>
            <person name="Miyauchi S."/>
            <person name="Morin E."/>
            <person name="Kuo A."/>
            <person name="Drula E."/>
            <person name="Varga T."/>
            <person name="Kohler A."/>
            <person name="Feng B."/>
            <person name="Cao Y."/>
            <person name="Lipzen A."/>
            <person name="Daum C."/>
            <person name="Hundley H."/>
            <person name="Pangilinan J."/>
            <person name="Johnson J."/>
            <person name="Barry K."/>
            <person name="LaButti K."/>
            <person name="Ng V."/>
            <person name="Ahrendt S."/>
            <person name="Min B."/>
            <person name="Choi I.G."/>
            <person name="Park H."/>
            <person name="Plett J.M."/>
            <person name="Magnuson J."/>
            <person name="Spatafora J.W."/>
            <person name="Nagy L.G."/>
            <person name="Henrissat B."/>
            <person name="Grigoriev I.V."/>
            <person name="Yang Z.L."/>
            <person name="Xu J."/>
            <person name="Martin F.M."/>
        </authorList>
    </citation>
    <scope>NUCLEOTIDE SEQUENCE</scope>
    <source>
        <strain evidence="1">ATCC 28755</strain>
    </source>
</reference>
<evidence type="ECO:0000313" key="2">
    <source>
        <dbReference type="Proteomes" id="UP000790377"/>
    </source>
</evidence>
<comment type="caution">
    <text evidence="1">The sequence shown here is derived from an EMBL/GenBank/DDBJ whole genome shotgun (WGS) entry which is preliminary data.</text>
</comment>
<dbReference type="EMBL" id="MU268889">
    <property type="protein sequence ID" value="KAH7903560.1"/>
    <property type="molecule type" value="Genomic_DNA"/>
</dbReference>
<dbReference type="Proteomes" id="UP000790377">
    <property type="component" value="Unassembled WGS sequence"/>
</dbReference>
<accession>A0ACB7ZR45</accession>
<keyword evidence="2" id="KW-1185">Reference proteome</keyword>
<gene>
    <name evidence="1" type="ORF">BJ138DRAFT_1020430</name>
</gene>
<name>A0ACB7ZR45_9AGAM</name>
<protein>
    <submittedName>
        <fullName evidence="1">Uncharacterized protein</fullName>
    </submittedName>
</protein>
<proteinExistence type="predicted"/>
<evidence type="ECO:0000313" key="1">
    <source>
        <dbReference type="EMBL" id="KAH7903560.1"/>
    </source>
</evidence>
<organism evidence="1 2">
    <name type="scientific">Hygrophoropsis aurantiaca</name>
    <dbReference type="NCBI Taxonomy" id="72124"/>
    <lineage>
        <taxon>Eukaryota</taxon>
        <taxon>Fungi</taxon>
        <taxon>Dikarya</taxon>
        <taxon>Basidiomycota</taxon>
        <taxon>Agaricomycotina</taxon>
        <taxon>Agaricomycetes</taxon>
        <taxon>Agaricomycetidae</taxon>
        <taxon>Boletales</taxon>
        <taxon>Coniophorineae</taxon>
        <taxon>Hygrophoropsidaceae</taxon>
        <taxon>Hygrophoropsis</taxon>
    </lineage>
</organism>
<sequence>MGRSSRDSALPPPLTARDFDQWDRDHGRCCTASNFRIDITGFVMSDWNKSAAQVFAKAFLQQHNGCGKSRNEVAKAWLNHVETLKTQYILKSNQEVRSMEMHERRRGRKGTLYSRRLQTAYMYPQIANSAATIVKQLGVDGMSSDESDLEALGPGTSKTQVTYSIVQKQWRASAVTNWLRTLDSLHIRLRYKGEWKVSAGAWPHFRNPSLKTSSKPVVVELPLDFYASKWLNSITNFQRKNMGLRKPTGDLAIPPFVSEYAQSHLLLRDIC</sequence>